<keyword evidence="3" id="KW-1185">Reference proteome</keyword>
<comment type="caution">
    <text evidence="2">The sequence shown here is derived from an EMBL/GenBank/DDBJ whole genome shotgun (WGS) entry which is preliminary data.</text>
</comment>
<feature type="repeat" description="ANK" evidence="1">
    <location>
        <begin position="395"/>
        <end position="427"/>
    </location>
</feature>
<dbReference type="Gene3D" id="1.25.40.20">
    <property type="entry name" value="Ankyrin repeat-containing domain"/>
    <property type="match status" value="5"/>
</dbReference>
<feature type="repeat" description="ANK" evidence="1">
    <location>
        <begin position="256"/>
        <end position="284"/>
    </location>
</feature>
<dbReference type="InterPro" id="IPR002110">
    <property type="entry name" value="Ankyrin_rpt"/>
</dbReference>
<dbReference type="PROSITE" id="PS50297">
    <property type="entry name" value="ANK_REP_REGION"/>
    <property type="match status" value="12"/>
</dbReference>
<dbReference type="STRING" id="363999.A0A439CX86"/>
<feature type="repeat" description="ANK" evidence="1">
    <location>
        <begin position="187"/>
        <end position="219"/>
    </location>
</feature>
<dbReference type="InterPro" id="IPR036770">
    <property type="entry name" value="Ankyrin_rpt-contain_sf"/>
</dbReference>
<dbReference type="PROSITE" id="PS50088">
    <property type="entry name" value="ANK_REPEAT"/>
    <property type="match status" value="12"/>
</dbReference>
<organism evidence="2 3">
    <name type="scientific">Xylaria grammica</name>
    <dbReference type="NCBI Taxonomy" id="363999"/>
    <lineage>
        <taxon>Eukaryota</taxon>
        <taxon>Fungi</taxon>
        <taxon>Dikarya</taxon>
        <taxon>Ascomycota</taxon>
        <taxon>Pezizomycotina</taxon>
        <taxon>Sordariomycetes</taxon>
        <taxon>Xylariomycetidae</taxon>
        <taxon>Xylariales</taxon>
        <taxon>Xylariaceae</taxon>
        <taxon>Xylaria</taxon>
    </lineage>
</organism>
<feature type="repeat" description="ANK" evidence="1">
    <location>
        <begin position="221"/>
        <end position="253"/>
    </location>
</feature>
<feature type="repeat" description="ANK" evidence="1">
    <location>
        <begin position="495"/>
        <end position="527"/>
    </location>
</feature>
<dbReference type="EMBL" id="RYZI01000304">
    <property type="protein sequence ID" value="RWA06832.1"/>
    <property type="molecule type" value="Genomic_DNA"/>
</dbReference>
<feature type="repeat" description="ANK" evidence="1">
    <location>
        <begin position="728"/>
        <end position="763"/>
    </location>
</feature>
<evidence type="ECO:0000313" key="3">
    <source>
        <dbReference type="Proteomes" id="UP000286045"/>
    </source>
</evidence>
<dbReference type="Proteomes" id="UP000286045">
    <property type="component" value="Unassembled WGS sequence"/>
</dbReference>
<feature type="non-terminal residue" evidence="2">
    <location>
        <position position="1"/>
    </location>
</feature>
<evidence type="ECO:0000313" key="2">
    <source>
        <dbReference type="EMBL" id="RWA06832.1"/>
    </source>
</evidence>
<feature type="repeat" description="ANK" evidence="1">
    <location>
        <begin position="362"/>
        <end position="394"/>
    </location>
</feature>
<dbReference type="Pfam" id="PF12796">
    <property type="entry name" value="Ank_2"/>
    <property type="match status" value="5"/>
</dbReference>
<gene>
    <name evidence="2" type="ORF">EKO27_g8273</name>
</gene>
<feature type="repeat" description="ANK" evidence="1">
    <location>
        <begin position="660"/>
        <end position="692"/>
    </location>
</feature>
<proteinExistence type="predicted"/>
<dbReference type="PANTHER" id="PTHR24133:SF40">
    <property type="entry name" value="ANKYRIN REPEAT DOMAIN 44"/>
    <property type="match status" value="1"/>
</dbReference>
<name>A0A439CX86_9PEZI</name>
<keyword evidence="1" id="KW-0040">ANK repeat</keyword>
<dbReference type="SUPFAM" id="SSF48403">
    <property type="entry name" value="Ankyrin repeat"/>
    <property type="match status" value="3"/>
</dbReference>
<dbReference type="SMART" id="SM00248">
    <property type="entry name" value="ANK"/>
    <property type="match status" value="16"/>
</dbReference>
<dbReference type="PRINTS" id="PR01415">
    <property type="entry name" value="ANKYRIN"/>
</dbReference>
<dbReference type="Pfam" id="PF13637">
    <property type="entry name" value="Ank_4"/>
    <property type="match status" value="1"/>
</dbReference>
<sequence length="824" mass="90987">QVARESMARDEDLDEDGLYETELMISVCAGLVTLDEEIKQIRLVHYTTQNYLESIRKVQFPEAPSTISKICLTYLAFRPFAEKYCSRRSECKARLHRYPFLRYAARYWGDHVSDVMDDDVRELALKYLHNNISIFNANQIIHYDTGSFRDDFNDDFNRLHAIAAFNLIDIARDFLAESVDVNARAGWDGTPLDIAASAGQAQMVHALLQAGAEVTPKGRHHYRTPLHAASEDGHESVVRLFVEAGADCNKSYGYFDEKLPLQLAAEFGHVDVARVLIERGAKVNPCRGAKGYDYIHSEPPLNIAVKQGHEALVRLFLDNGANMYAIDTCGRTVLHDAAKLGHTKLIELLIERGIDVSVRDHLGQAALHYAAREGQVAIVKILLENNTDVLAEDQHGKTAVHEAVKYEHKSIIEMLLEHVGNENDRERWLVAMRLPPAVDQTDEEEARFLLEKGANPILLQFNDLSLLSIAVLRRSAGMLRLLLVNGAYADVKDDFGGTPLHWAAYSGYNAGIQLLLDHGANIEALDEDWAKPLHMAIRYGGVSVINQLLNNGAKLHAEDSHGRTALDWALCSMAPDPPPPFPHIRKFRGVKGGEDKEHEVEERLAVLDLLIKLGVDLNAPRLHGEVTLSLAIQVRCEMAAVAFARRILEEGIDVAAQDAYGASALHYAVICGLTEVARLLLEHGADVNQKTKNCQGTTALHAAAKCGFEEITLILVEAGADVEAVDGYGNTVLHEAVTSRGSDPTAVVSLLLSHGADINAHYGDRKATVLHRVVSQPDLFSMASFLIQRGARIAEVDEHGETTLDWAKNKGCGETVSILIELCR</sequence>
<feature type="repeat" description="ANK" evidence="1">
    <location>
        <begin position="329"/>
        <end position="361"/>
    </location>
</feature>
<dbReference type="Pfam" id="PF00023">
    <property type="entry name" value="Ank"/>
    <property type="match status" value="2"/>
</dbReference>
<dbReference type="AlphaFoldDB" id="A0A439CX86"/>
<feature type="repeat" description="ANK" evidence="1">
    <location>
        <begin position="695"/>
        <end position="727"/>
    </location>
</feature>
<feature type="repeat" description="ANK" evidence="1">
    <location>
        <begin position="528"/>
        <end position="560"/>
    </location>
</feature>
<feature type="repeat" description="ANK" evidence="1">
    <location>
        <begin position="296"/>
        <end position="328"/>
    </location>
</feature>
<protein>
    <submittedName>
        <fullName evidence="2">Uncharacterized protein</fullName>
    </submittedName>
</protein>
<accession>A0A439CX86</accession>
<evidence type="ECO:0000256" key="1">
    <source>
        <dbReference type="PROSITE-ProRule" id="PRU00023"/>
    </source>
</evidence>
<dbReference type="InterPro" id="IPR052391">
    <property type="entry name" value="E3_Ligase-Neurotoxin"/>
</dbReference>
<dbReference type="PANTHER" id="PTHR24133">
    <property type="entry name" value="ANKYRIN DOMAIN-CONTAINING"/>
    <property type="match status" value="1"/>
</dbReference>
<reference evidence="2 3" key="1">
    <citation type="submission" date="2018-12" db="EMBL/GenBank/DDBJ databases">
        <title>Draft genome sequence of Xylaria grammica IHI A82.</title>
        <authorList>
            <person name="Buettner E."/>
            <person name="Kellner H."/>
        </authorList>
    </citation>
    <scope>NUCLEOTIDE SEQUENCE [LARGE SCALE GENOMIC DNA]</scope>
    <source>
        <strain evidence="2 3">IHI A82</strain>
    </source>
</reference>